<dbReference type="EMBL" id="JACHVC010000002">
    <property type="protein sequence ID" value="MBC2604817.1"/>
    <property type="molecule type" value="Genomic_DNA"/>
</dbReference>
<protein>
    <recommendedName>
        <fullName evidence="1">DUF7683 domain-containing protein</fullName>
    </recommendedName>
</protein>
<keyword evidence="3" id="KW-1185">Reference proteome</keyword>
<evidence type="ECO:0000259" key="1">
    <source>
        <dbReference type="Pfam" id="PF24731"/>
    </source>
</evidence>
<organism evidence="2 3">
    <name type="scientific">Pelagicoccus albus</name>
    <dbReference type="NCBI Taxonomy" id="415222"/>
    <lineage>
        <taxon>Bacteria</taxon>
        <taxon>Pseudomonadati</taxon>
        <taxon>Verrucomicrobiota</taxon>
        <taxon>Opitutia</taxon>
        <taxon>Puniceicoccales</taxon>
        <taxon>Pelagicoccaceae</taxon>
        <taxon>Pelagicoccus</taxon>
    </lineage>
</organism>
<dbReference type="InterPro" id="IPR056100">
    <property type="entry name" value="DUF7683"/>
</dbReference>
<name>A0A7X1B3G5_9BACT</name>
<comment type="caution">
    <text evidence="2">The sequence shown here is derived from an EMBL/GenBank/DDBJ whole genome shotgun (WGS) entry which is preliminary data.</text>
</comment>
<accession>A0A7X1B3G5</accession>
<feature type="domain" description="DUF7683" evidence="1">
    <location>
        <begin position="4"/>
        <end position="79"/>
    </location>
</feature>
<evidence type="ECO:0000313" key="2">
    <source>
        <dbReference type="EMBL" id="MBC2604817.1"/>
    </source>
</evidence>
<dbReference type="Pfam" id="PF24731">
    <property type="entry name" value="DUF7683"/>
    <property type="match status" value="1"/>
</dbReference>
<dbReference type="AlphaFoldDB" id="A0A7X1B3G5"/>
<gene>
    <name evidence="2" type="ORF">H5P27_01980</name>
</gene>
<proteinExistence type="predicted"/>
<sequence>MKLTRTIAEYKKHEDTLVSEIQFMHFPVERIRTLWDTGTDDQMMATYKIEEHQMTEIQTYLDKSEIRNWDFQNCEYFIETSEDEK</sequence>
<reference evidence="2 3" key="1">
    <citation type="submission" date="2020-07" db="EMBL/GenBank/DDBJ databases">
        <authorList>
            <person name="Feng X."/>
        </authorList>
    </citation>
    <scope>NUCLEOTIDE SEQUENCE [LARGE SCALE GENOMIC DNA]</scope>
    <source>
        <strain evidence="2 3">JCM23202</strain>
    </source>
</reference>
<evidence type="ECO:0000313" key="3">
    <source>
        <dbReference type="Proteomes" id="UP000526501"/>
    </source>
</evidence>
<dbReference type="RefSeq" id="WP_185658716.1">
    <property type="nucleotide sequence ID" value="NZ_CAWPOO010000002.1"/>
</dbReference>
<dbReference type="Proteomes" id="UP000526501">
    <property type="component" value="Unassembled WGS sequence"/>
</dbReference>